<keyword evidence="1" id="KW-1185">Reference proteome</keyword>
<dbReference type="Proteomes" id="UP000038045">
    <property type="component" value="Unplaced"/>
</dbReference>
<proteinExistence type="predicted"/>
<accession>A0A0N4ZTM3</accession>
<dbReference type="AlphaFoldDB" id="A0A0N4ZTM3"/>
<organism evidence="1 2">
    <name type="scientific">Parastrongyloides trichosuri</name>
    <name type="common">Possum-specific nematode worm</name>
    <dbReference type="NCBI Taxonomy" id="131310"/>
    <lineage>
        <taxon>Eukaryota</taxon>
        <taxon>Metazoa</taxon>
        <taxon>Ecdysozoa</taxon>
        <taxon>Nematoda</taxon>
        <taxon>Chromadorea</taxon>
        <taxon>Rhabditida</taxon>
        <taxon>Tylenchina</taxon>
        <taxon>Panagrolaimomorpha</taxon>
        <taxon>Strongyloidoidea</taxon>
        <taxon>Strongyloididae</taxon>
        <taxon>Parastrongyloides</taxon>
    </lineage>
</organism>
<sequence length="190" mass="22836">MHYSDIDTFSGLDDFSNIQDEFNDDMSSYGSLSSCDDYTQSKEFNNNENECSVMDRQYCPQCREMLAYKYVLKEKCSEELKEWLVQHSDILDTWEATHEGNRRYPLNNYEHDFYELKIKDKINSGYDQNAWDKYKRYFVGNDFREWITDIPNKFYNEGDPQFIQFPSGISSKFNEDRESIKNWILNTLQH</sequence>
<protein>
    <submittedName>
        <fullName evidence="2">Thiol oxidase</fullName>
    </submittedName>
</protein>
<name>A0A0N4ZTM3_PARTI</name>
<reference evidence="2" key="1">
    <citation type="submission" date="2017-02" db="UniProtKB">
        <authorList>
            <consortium name="WormBaseParasite"/>
        </authorList>
    </citation>
    <scope>IDENTIFICATION</scope>
</reference>
<evidence type="ECO:0000313" key="1">
    <source>
        <dbReference type="Proteomes" id="UP000038045"/>
    </source>
</evidence>
<dbReference type="WBParaSite" id="PTRK_0001185000.1">
    <property type="protein sequence ID" value="PTRK_0001185000.1"/>
    <property type="gene ID" value="PTRK_0001185000"/>
</dbReference>
<evidence type="ECO:0000313" key="2">
    <source>
        <dbReference type="WBParaSite" id="PTRK_0001185000.1"/>
    </source>
</evidence>